<evidence type="ECO:0000313" key="3">
    <source>
        <dbReference type="EMBL" id="TFB00653.1"/>
    </source>
</evidence>
<gene>
    <name evidence="3" type="ORF">CCMA1212_007167</name>
</gene>
<evidence type="ECO:0000313" key="4">
    <source>
        <dbReference type="Proteomes" id="UP001642720"/>
    </source>
</evidence>
<accession>A0ABY2GXG6</accession>
<keyword evidence="4" id="KW-1185">Reference proteome</keyword>
<feature type="compositionally biased region" description="Polar residues" evidence="1">
    <location>
        <begin position="26"/>
        <end position="38"/>
    </location>
</feature>
<reference evidence="3 4" key="1">
    <citation type="submission" date="2018-01" db="EMBL/GenBank/DDBJ databases">
        <title>Genome characterization of the sugarcane-associated fungus Trichoderma ghanense CCMA-1212 and their application in lignocelulose bioconversion.</title>
        <authorList>
            <person name="Steindorff A.S."/>
            <person name="Mendes T.D."/>
            <person name="Vilela E.S.D."/>
            <person name="Rodrigues D.S."/>
            <person name="Formighieri E.F."/>
            <person name="Melo I.S."/>
            <person name="Favaro L.C.L."/>
        </authorList>
    </citation>
    <scope>NUCLEOTIDE SEQUENCE [LARGE SCALE GENOMIC DNA]</scope>
    <source>
        <strain evidence="3 4">CCMA-1212</strain>
    </source>
</reference>
<organism evidence="3 4">
    <name type="scientific">Trichoderma ghanense</name>
    <dbReference type="NCBI Taxonomy" id="65468"/>
    <lineage>
        <taxon>Eukaryota</taxon>
        <taxon>Fungi</taxon>
        <taxon>Dikarya</taxon>
        <taxon>Ascomycota</taxon>
        <taxon>Pezizomycotina</taxon>
        <taxon>Sordariomycetes</taxon>
        <taxon>Hypocreomycetidae</taxon>
        <taxon>Hypocreales</taxon>
        <taxon>Hypocreaceae</taxon>
        <taxon>Trichoderma</taxon>
    </lineage>
</organism>
<evidence type="ECO:0008006" key="5">
    <source>
        <dbReference type="Google" id="ProtNLM"/>
    </source>
</evidence>
<dbReference type="EMBL" id="PPTA01000010">
    <property type="protein sequence ID" value="TFB00653.1"/>
    <property type="molecule type" value="Genomic_DNA"/>
</dbReference>
<dbReference type="GeneID" id="300578791"/>
<feature type="region of interest" description="Disordered" evidence="1">
    <location>
        <begin position="26"/>
        <end position="51"/>
    </location>
</feature>
<feature type="chain" id="PRO_5045974479" description="SSCRP protein" evidence="2">
    <location>
        <begin position="22"/>
        <end position="206"/>
    </location>
</feature>
<proteinExistence type="predicted"/>
<protein>
    <recommendedName>
        <fullName evidence="5">SSCRP protein</fullName>
    </recommendedName>
</protein>
<evidence type="ECO:0000256" key="1">
    <source>
        <dbReference type="SAM" id="MobiDB-lite"/>
    </source>
</evidence>
<keyword evidence="2" id="KW-0732">Signal</keyword>
<feature type="signal peptide" evidence="2">
    <location>
        <begin position="1"/>
        <end position="21"/>
    </location>
</feature>
<dbReference type="RefSeq" id="XP_073556854.1">
    <property type="nucleotide sequence ID" value="XM_073704341.1"/>
</dbReference>
<name>A0ABY2GXG6_9HYPO</name>
<comment type="caution">
    <text evidence="3">The sequence shown here is derived from an EMBL/GenBank/DDBJ whole genome shotgun (WGS) entry which is preliminary data.</text>
</comment>
<evidence type="ECO:0000256" key="2">
    <source>
        <dbReference type="SAM" id="SignalP"/>
    </source>
</evidence>
<sequence>MAVRNISLLLTILYITNLALSAPTSKNTTLRPSTIFTPSQPPPEQIPGATPKRHHLIRVSKTPNQETSNPTNYFFDTTTLEFLETSHHTDPIPVLTSSSKDKVVVIVLDDKNDNILTSYHVRENPIDTFSVRHGRQQEMLCRRLRRCGQRVLEQRLGLLIVGVSLALAVVCACMREMCALQEDESLEPESAAIEEGMASVPNREKH</sequence>
<dbReference type="Proteomes" id="UP001642720">
    <property type="component" value="Unassembled WGS sequence"/>
</dbReference>